<dbReference type="PRINTS" id="PR00001">
    <property type="entry name" value="GLABLOOD"/>
</dbReference>
<evidence type="ECO:0000256" key="3">
    <source>
        <dbReference type="ARBA" id="ARBA00022525"/>
    </source>
</evidence>
<protein>
    <submittedName>
        <fullName evidence="18">Protein Z, vitamin K-dependent plasma glycoprotein b</fullName>
    </submittedName>
</protein>
<dbReference type="Gene3D" id="2.10.25.10">
    <property type="entry name" value="Laminin"/>
    <property type="match status" value="2"/>
</dbReference>
<dbReference type="InterPro" id="IPR043504">
    <property type="entry name" value="Peptidase_S1_PA_chymotrypsin"/>
</dbReference>
<proteinExistence type="predicted"/>
<keyword evidence="3" id="KW-0964">Secreted</keyword>
<dbReference type="AlphaFoldDB" id="A0A3B5AQL3"/>
<dbReference type="FunFam" id="4.10.740.10:FF:000001">
    <property type="entry name" value="vitamin K-dependent protein S"/>
    <property type="match status" value="1"/>
</dbReference>
<dbReference type="PROSITE" id="PS50026">
    <property type="entry name" value="EGF_3"/>
    <property type="match status" value="1"/>
</dbReference>
<comment type="caution">
    <text evidence="12">Lacks conserved residue(s) required for the propagation of feature annotation.</text>
</comment>
<evidence type="ECO:0000256" key="12">
    <source>
        <dbReference type="PROSITE-ProRule" id="PRU00076"/>
    </source>
</evidence>
<evidence type="ECO:0000256" key="6">
    <source>
        <dbReference type="ARBA" id="ARBA00022729"/>
    </source>
</evidence>
<dbReference type="Pfam" id="PF00594">
    <property type="entry name" value="Gla"/>
    <property type="match status" value="1"/>
</dbReference>
<dbReference type="GO" id="GO:0005615">
    <property type="term" value="C:extracellular space"/>
    <property type="evidence" value="ECO:0007669"/>
    <property type="project" value="TreeGrafter"/>
</dbReference>
<dbReference type="Gene3D" id="2.40.10.10">
    <property type="entry name" value="Trypsin-like serine proteases"/>
    <property type="match status" value="1"/>
</dbReference>
<feature type="domain" description="Gla" evidence="17">
    <location>
        <begin position="30"/>
        <end position="77"/>
    </location>
</feature>
<dbReference type="FunFam" id="2.10.25.10:FF:000122">
    <property type="entry name" value="Protein crumbs homolog 2"/>
    <property type="match status" value="1"/>
</dbReference>
<dbReference type="PROSITE" id="PS50998">
    <property type="entry name" value="GLA_2"/>
    <property type="match status" value="1"/>
</dbReference>
<sequence length="488" mass="53259">SVTAVGIMAALLLAISLLRSVGGFLRSKRANQFLLEEILQGNLERECYEELCSYEEAREYFEDTSRTVDECARVGDGDQCEPNPCLHGGNCTDRVGGFSCSCSAPYHGLLCQLGPLGELGDAGPPFVAPQFTQPGLTMCSCMSGFKLQSDGRSCEPEAQFPCGRLPDAASACHHGDCPWQVSLRSSRGAELCGGVVLGRRSVLTTSRCLILNSGSDPTPSDFLVKVLLPVRALFLHDRFRVDRHDNDLALLQLDRPLPFGPALIHLCLPTKDFGENILMHPGRTGIAKRWNQNQDQNQNQDLVYMTLDECRSQLNVSHPLSNKMFCMKRQNQTSGNQKRTHQSLNESLWNQNRGPSGPHVPLGNWDETQSPSGPLGNRRQIRIQNRTQNAHNGSQSVGVPVKVQNQEASSAGESRSGVSGGSCDSLLPGTPVATVEQGTAFLTGLLMSSSSGGSVFTKLSRYLNWIRPRLEAAEHHMTSQVSQYPEAH</sequence>
<dbReference type="Ensembl" id="ENSSPAT00000023542.1">
    <property type="protein sequence ID" value="ENSSPAP00000023165.1"/>
    <property type="gene ID" value="ENSSPAG00000017476.1"/>
</dbReference>
<dbReference type="GO" id="GO:0006508">
    <property type="term" value="P:proteolysis"/>
    <property type="evidence" value="ECO:0007669"/>
    <property type="project" value="UniProtKB-KW"/>
</dbReference>
<dbReference type="PANTHER" id="PTHR24278">
    <property type="entry name" value="COAGULATION FACTOR"/>
    <property type="match status" value="1"/>
</dbReference>
<dbReference type="InterPro" id="IPR009003">
    <property type="entry name" value="Peptidase_S1_PA"/>
</dbReference>
<dbReference type="SMART" id="SM00069">
    <property type="entry name" value="GLA"/>
    <property type="match status" value="1"/>
</dbReference>
<keyword evidence="9" id="KW-0106">Calcium</keyword>
<evidence type="ECO:0000256" key="1">
    <source>
        <dbReference type="ARBA" id="ARBA00004613"/>
    </source>
</evidence>
<keyword evidence="10 12" id="KW-1015">Disulfide bond</keyword>
<feature type="domain" description="EGF-like" evidence="15">
    <location>
        <begin position="76"/>
        <end position="112"/>
    </location>
</feature>
<dbReference type="PROSITE" id="PS01186">
    <property type="entry name" value="EGF_2"/>
    <property type="match status" value="1"/>
</dbReference>
<comment type="subcellular location">
    <subcellularLocation>
        <location evidence="1">Secreted</location>
    </subcellularLocation>
</comment>
<keyword evidence="7" id="KW-0677">Repeat</keyword>
<dbReference type="InterPro" id="IPR017857">
    <property type="entry name" value="Coagulation_fac-like_Gla_dom"/>
</dbReference>
<dbReference type="Pfam" id="PF00008">
    <property type="entry name" value="EGF"/>
    <property type="match status" value="1"/>
</dbReference>
<dbReference type="PROSITE" id="PS00010">
    <property type="entry name" value="ASX_HYDROXYL"/>
    <property type="match status" value="1"/>
</dbReference>
<accession>A0A3B5AQL3</accession>
<dbReference type="GO" id="GO:0007596">
    <property type="term" value="P:blood coagulation"/>
    <property type="evidence" value="ECO:0007669"/>
    <property type="project" value="InterPro"/>
</dbReference>
<feature type="chain" id="PRO_5017365115" evidence="14">
    <location>
        <begin position="24"/>
        <end position="488"/>
    </location>
</feature>
<dbReference type="SMART" id="SM00179">
    <property type="entry name" value="EGF_CA"/>
    <property type="match status" value="1"/>
</dbReference>
<dbReference type="InterPro" id="IPR000294">
    <property type="entry name" value="GLA_domain"/>
</dbReference>
<feature type="disulfide bond" evidence="12">
    <location>
        <begin position="102"/>
        <end position="111"/>
    </location>
</feature>
<name>A0A3B5AQL3_9TELE</name>
<organism evidence="18">
    <name type="scientific">Stegastes partitus</name>
    <name type="common">bicolor damselfish</name>
    <dbReference type="NCBI Taxonomy" id="144197"/>
    <lineage>
        <taxon>Eukaryota</taxon>
        <taxon>Metazoa</taxon>
        <taxon>Chordata</taxon>
        <taxon>Craniata</taxon>
        <taxon>Vertebrata</taxon>
        <taxon>Euteleostomi</taxon>
        <taxon>Actinopterygii</taxon>
        <taxon>Neopterygii</taxon>
        <taxon>Teleostei</taxon>
        <taxon>Neoteleostei</taxon>
        <taxon>Acanthomorphata</taxon>
        <taxon>Ovalentaria</taxon>
        <taxon>Pomacentridae</taxon>
        <taxon>Stegastes</taxon>
    </lineage>
</organism>
<evidence type="ECO:0000256" key="7">
    <source>
        <dbReference type="ARBA" id="ARBA00022737"/>
    </source>
</evidence>
<evidence type="ECO:0000256" key="13">
    <source>
        <dbReference type="SAM" id="MobiDB-lite"/>
    </source>
</evidence>
<dbReference type="InterPro" id="IPR000152">
    <property type="entry name" value="EGF-type_Asp/Asn_hydroxyl_site"/>
</dbReference>
<dbReference type="SMART" id="SM00181">
    <property type="entry name" value="EGF"/>
    <property type="match status" value="1"/>
</dbReference>
<evidence type="ECO:0000256" key="2">
    <source>
        <dbReference type="ARBA" id="ARBA00022479"/>
    </source>
</evidence>
<dbReference type="STRING" id="144197.ENSSPAP00000023165"/>
<dbReference type="InterPro" id="IPR050442">
    <property type="entry name" value="Peptidase_S1_coag_factors"/>
</dbReference>
<dbReference type="InterPro" id="IPR012224">
    <property type="entry name" value="Pept_S1A_FX"/>
</dbReference>
<dbReference type="PROSITE" id="PS00022">
    <property type="entry name" value="EGF_1"/>
    <property type="match status" value="1"/>
</dbReference>
<keyword evidence="11" id="KW-0325">Glycoprotein</keyword>
<dbReference type="InterPro" id="IPR001881">
    <property type="entry name" value="EGF-like_Ca-bd_dom"/>
</dbReference>
<dbReference type="PROSITE" id="PS01187">
    <property type="entry name" value="EGF_CA"/>
    <property type="match status" value="1"/>
</dbReference>
<keyword evidence="6 14" id="KW-0732">Signal</keyword>
<dbReference type="Pfam" id="PF00089">
    <property type="entry name" value="Trypsin"/>
    <property type="match status" value="1"/>
</dbReference>
<dbReference type="GeneTree" id="ENSGT00940000154505"/>
<evidence type="ECO:0000259" key="17">
    <source>
        <dbReference type="PROSITE" id="PS50998"/>
    </source>
</evidence>
<keyword evidence="8" id="KW-0378">Hydrolase</keyword>
<dbReference type="SUPFAM" id="SSF57630">
    <property type="entry name" value="GLA-domain"/>
    <property type="match status" value="1"/>
</dbReference>
<evidence type="ECO:0000259" key="15">
    <source>
        <dbReference type="PROSITE" id="PS50026"/>
    </source>
</evidence>
<dbReference type="SUPFAM" id="SSF50494">
    <property type="entry name" value="Trypsin-like serine proteases"/>
    <property type="match status" value="1"/>
</dbReference>
<evidence type="ECO:0000256" key="9">
    <source>
        <dbReference type="ARBA" id="ARBA00022837"/>
    </source>
</evidence>
<evidence type="ECO:0000256" key="5">
    <source>
        <dbReference type="ARBA" id="ARBA00022670"/>
    </source>
</evidence>
<dbReference type="CDD" id="cd00054">
    <property type="entry name" value="EGF_CA"/>
    <property type="match status" value="1"/>
</dbReference>
<feature type="domain" description="Peptidase S1" evidence="16">
    <location>
        <begin position="160"/>
        <end position="471"/>
    </location>
</feature>
<evidence type="ECO:0000313" key="18">
    <source>
        <dbReference type="Ensembl" id="ENSSPAP00000023165.1"/>
    </source>
</evidence>
<dbReference type="InterPro" id="IPR001254">
    <property type="entry name" value="Trypsin_dom"/>
</dbReference>
<evidence type="ECO:0000256" key="10">
    <source>
        <dbReference type="ARBA" id="ARBA00023157"/>
    </source>
</evidence>
<evidence type="ECO:0000256" key="11">
    <source>
        <dbReference type="ARBA" id="ARBA00023180"/>
    </source>
</evidence>
<dbReference type="PIRSF" id="PIRSF001143">
    <property type="entry name" value="Factor_X"/>
    <property type="match status" value="1"/>
</dbReference>
<keyword evidence="5" id="KW-0645">Protease</keyword>
<evidence type="ECO:0000259" key="16">
    <source>
        <dbReference type="PROSITE" id="PS50240"/>
    </source>
</evidence>
<evidence type="ECO:0000256" key="8">
    <source>
        <dbReference type="ARBA" id="ARBA00022801"/>
    </source>
</evidence>
<dbReference type="PROSITE" id="PS50240">
    <property type="entry name" value="TRYPSIN_DOM"/>
    <property type="match status" value="1"/>
</dbReference>
<dbReference type="GO" id="GO:0005509">
    <property type="term" value="F:calcium ion binding"/>
    <property type="evidence" value="ECO:0007669"/>
    <property type="project" value="InterPro"/>
</dbReference>
<dbReference type="Gene3D" id="4.10.740.10">
    <property type="entry name" value="Coagulation Factor IX"/>
    <property type="match status" value="1"/>
</dbReference>
<dbReference type="GO" id="GO:0004252">
    <property type="term" value="F:serine-type endopeptidase activity"/>
    <property type="evidence" value="ECO:0007669"/>
    <property type="project" value="InterPro"/>
</dbReference>
<reference evidence="18" key="1">
    <citation type="submission" date="2023-09" db="UniProtKB">
        <authorList>
            <consortium name="Ensembl"/>
        </authorList>
    </citation>
    <scope>IDENTIFICATION</scope>
</reference>
<feature type="region of interest" description="Disordered" evidence="13">
    <location>
        <begin position="348"/>
        <end position="377"/>
    </location>
</feature>
<evidence type="ECO:0000256" key="14">
    <source>
        <dbReference type="SAM" id="SignalP"/>
    </source>
</evidence>
<dbReference type="InterPro" id="IPR035972">
    <property type="entry name" value="GLA-like_dom_SF"/>
</dbReference>
<evidence type="ECO:0000256" key="4">
    <source>
        <dbReference type="ARBA" id="ARBA00022536"/>
    </source>
</evidence>
<dbReference type="InterPro" id="IPR018097">
    <property type="entry name" value="EGF_Ca-bd_CS"/>
</dbReference>
<dbReference type="SMART" id="SM00020">
    <property type="entry name" value="Tryp_SPc"/>
    <property type="match status" value="1"/>
</dbReference>
<keyword evidence="4 12" id="KW-0245">EGF-like domain</keyword>
<keyword evidence="2" id="KW-0301">Gamma-carboxyglutamic acid</keyword>
<dbReference type="InterPro" id="IPR000742">
    <property type="entry name" value="EGF"/>
</dbReference>
<feature type="signal peptide" evidence="14">
    <location>
        <begin position="1"/>
        <end position="23"/>
    </location>
</feature>
<dbReference type="PANTHER" id="PTHR24278:SF35">
    <property type="entry name" value="PROTEIN Z, VITAMIN K-DEPENDENT PLASMA GLYCOPROTEIN B"/>
    <property type="match status" value="1"/>
</dbReference>